<protein>
    <submittedName>
        <fullName evidence="1">Uncharacterized protein</fullName>
    </submittedName>
</protein>
<name>A0A0A9DQB7_ARUDO</name>
<accession>A0A0A9DQB7</accession>
<organism evidence="1">
    <name type="scientific">Arundo donax</name>
    <name type="common">Giant reed</name>
    <name type="synonym">Donax arundinaceus</name>
    <dbReference type="NCBI Taxonomy" id="35708"/>
    <lineage>
        <taxon>Eukaryota</taxon>
        <taxon>Viridiplantae</taxon>
        <taxon>Streptophyta</taxon>
        <taxon>Embryophyta</taxon>
        <taxon>Tracheophyta</taxon>
        <taxon>Spermatophyta</taxon>
        <taxon>Magnoliopsida</taxon>
        <taxon>Liliopsida</taxon>
        <taxon>Poales</taxon>
        <taxon>Poaceae</taxon>
        <taxon>PACMAD clade</taxon>
        <taxon>Arundinoideae</taxon>
        <taxon>Arundineae</taxon>
        <taxon>Arundo</taxon>
    </lineage>
</organism>
<dbReference type="AlphaFoldDB" id="A0A0A9DQB7"/>
<proteinExistence type="predicted"/>
<reference evidence="1" key="1">
    <citation type="submission" date="2014-09" db="EMBL/GenBank/DDBJ databases">
        <authorList>
            <person name="Magalhaes I.L.F."/>
            <person name="Oliveira U."/>
            <person name="Santos F.R."/>
            <person name="Vidigal T.H.D.A."/>
            <person name="Brescovit A.D."/>
            <person name="Santos A.J."/>
        </authorList>
    </citation>
    <scope>NUCLEOTIDE SEQUENCE</scope>
    <source>
        <tissue evidence="1">Shoot tissue taken approximately 20 cm above the soil surface</tissue>
    </source>
</reference>
<reference evidence="1" key="2">
    <citation type="journal article" date="2015" name="Data Brief">
        <title>Shoot transcriptome of the giant reed, Arundo donax.</title>
        <authorList>
            <person name="Barrero R.A."/>
            <person name="Guerrero F.D."/>
            <person name="Moolhuijzen P."/>
            <person name="Goolsby J.A."/>
            <person name="Tidwell J."/>
            <person name="Bellgard S.E."/>
            <person name="Bellgard M.I."/>
        </authorList>
    </citation>
    <scope>NUCLEOTIDE SEQUENCE</scope>
    <source>
        <tissue evidence="1">Shoot tissue taken approximately 20 cm above the soil surface</tissue>
    </source>
</reference>
<dbReference type="EMBL" id="GBRH01207131">
    <property type="protein sequence ID" value="JAD90764.1"/>
    <property type="molecule type" value="Transcribed_RNA"/>
</dbReference>
<sequence length="61" mass="6911">MKEEILYSKGASQHHTLIPKEFWSLHAVSCPCIQTEPEACVVCNKRLPCVLDISREARNLS</sequence>
<evidence type="ECO:0000313" key="1">
    <source>
        <dbReference type="EMBL" id="JAD90764.1"/>
    </source>
</evidence>